<feature type="domain" description="Gfo/Idh/MocA-like oxidoreductase N-terminal" evidence="1">
    <location>
        <begin position="12"/>
        <end position="125"/>
    </location>
</feature>
<dbReference type="SUPFAM" id="SSF51735">
    <property type="entry name" value="NAD(P)-binding Rossmann-fold domains"/>
    <property type="match status" value="1"/>
</dbReference>
<dbReference type="InterPro" id="IPR036291">
    <property type="entry name" value="NAD(P)-bd_dom_sf"/>
</dbReference>
<dbReference type="PANTHER" id="PTHR43377:SF2">
    <property type="entry name" value="BINDING ROSSMANN FOLD OXIDOREDUCTASE, PUTATIVE (AFU_ORTHOLOGUE AFUA_4G00560)-RELATED"/>
    <property type="match status" value="1"/>
</dbReference>
<dbReference type="Pfam" id="PF01408">
    <property type="entry name" value="GFO_IDH_MocA"/>
    <property type="match status" value="1"/>
</dbReference>
<evidence type="ECO:0000259" key="1">
    <source>
        <dbReference type="Pfam" id="PF01408"/>
    </source>
</evidence>
<dbReference type="OMA" id="LICERQT"/>
<dbReference type="InterPro" id="IPR051450">
    <property type="entry name" value="Gfo/Idh/MocA_Oxidoreductases"/>
</dbReference>
<dbReference type="PANTHER" id="PTHR43377">
    <property type="entry name" value="BILIVERDIN REDUCTASE A"/>
    <property type="match status" value="1"/>
</dbReference>
<name>A0A139AJG1_GONPJ</name>
<dbReference type="STRING" id="1344416.A0A139AJG1"/>
<accession>A0A139AJG1</accession>
<keyword evidence="3" id="KW-1185">Reference proteome</keyword>
<dbReference type="AlphaFoldDB" id="A0A139AJG1"/>
<dbReference type="OrthoDB" id="64915at2759"/>
<protein>
    <recommendedName>
        <fullName evidence="1">Gfo/Idh/MocA-like oxidoreductase N-terminal domain-containing protein</fullName>
    </recommendedName>
</protein>
<dbReference type="Gene3D" id="3.30.360.10">
    <property type="entry name" value="Dihydrodipicolinate Reductase, domain 2"/>
    <property type="match status" value="1"/>
</dbReference>
<dbReference type="Proteomes" id="UP000070544">
    <property type="component" value="Unassembled WGS sequence"/>
</dbReference>
<feature type="non-terminal residue" evidence="2">
    <location>
        <position position="1"/>
    </location>
</feature>
<evidence type="ECO:0000313" key="2">
    <source>
        <dbReference type="EMBL" id="KXS16545.1"/>
    </source>
</evidence>
<reference evidence="2 3" key="1">
    <citation type="journal article" date="2015" name="Genome Biol. Evol.">
        <title>Phylogenomic analyses indicate that early fungi evolved digesting cell walls of algal ancestors of land plants.</title>
        <authorList>
            <person name="Chang Y."/>
            <person name="Wang S."/>
            <person name="Sekimoto S."/>
            <person name="Aerts A.L."/>
            <person name="Choi C."/>
            <person name="Clum A."/>
            <person name="LaButti K.M."/>
            <person name="Lindquist E.A."/>
            <person name="Yee Ngan C."/>
            <person name="Ohm R.A."/>
            <person name="Salamov A.A."/>
            <person name="Grigoriev I.V."/>
            <person name="Spatafora J.W."/>
            <person name="Berbee M.L."/>
        </authorList>
    </citation>
    <scope>NUCLEOTIDE SEQUENCE [LARGE SCALE GENOMIC DNA]</scope>
    <source>
        <strain evidence="2 3">JEL478</strain>
    </source>
</reference>
<dbReference type="SUPFAM" id="SSF55347">
    <property type="entry name" value="Glyceraldehyde-3-phosphate dehydrogenase-like, C-terminal domain"/>
    <property type="match status" value="1"/>
</dbReference>
<sequence length="368" mass="41454">HLGNVSNNKHVRLAVIGCGQRGRVYTRRCQENTSLGQVVAVADPAAERRQRIAHNRGLGTDLQFTSHADLFEAIDRTDLAVDAAIIGTLDSLHRDIVLEAAKRKLHILCEKPMATSIEAPERITTTGRVISVQHLEPIGWDHFAHSYFRGNWRREDETSFMLMTKSCQWSYAQLTHNNCSRHDMDILNYLFGGIKLNRVSSFGNLVHFRRDQKPEEVGSATRCLNSTTLREGPYGRCVYECENDVCDHQVANLEFQDGRTATFQVAAFSWHLCVCKTRVFGTRGDITGDGNKLHQRMAPDSMWPSGHGGGDAGVLLAFLRTIQEGVDHLRCSIDECFESHMWVFAAEEAQKKSVVVDLNDFKRKHAMT</sequence>
<dbReference type="Gene3D" id="3.40.50.720">
    <property type="entry name" value="NAD(P)-binding Rossmann-like Domain"/>
    <property type="match status" value="1"/>
</dbReference>
<organism evidence="2 3">
    <name type="scientific">Gonapodya prolifera (strain JEL478)</name>
    <name type="common">Monoblepharis prolifera</name>
    <dbReference type="NCBI Taxonomy" id="1344416"/>
    <lineage>
        <taxon>Eukaryota</taxon>
        <taxon>Fungi</taxon>
        <taxon>Fungi incertae sedis</taxon>
        <taxon>Chytridiomycota</taxon>
        <taxon>Chytridiomycota incertae sedis</taxon>
        <taxon>Monoblepharidomycetes</taxon>
        <taxon>Monoblepharidales</taxon>
        <taxon>Gonapodyaceae</taxon>
        <taxon>Gonapodya</taxon>
    </lineage>
</organism>
<gene>
    <name evidence="2" type="ORF">M427DRAFT_55493</name>
</gene>
<dbReference type="EMBL" id="KQ965752">
    <property type="protein sequence ID" value="KXS16545.1"/>
    <property type="molecule type" value="Genomic_DNA"/>
</dbReference>
<dbReference type="InterPro" id="IPR000683">
    <property type="entry name" value="Gfo/Idh/MocA-like_OxRdtase_N"/>
</dbReference>
<dbReference type="GO" id="GO:0000166">
    <property type="term" value="F:nucleotide binding"/>
    <property type="evidence" value="ECO:0007669"/>
    <property type="project" value="InterPro"/>
</dbReference>
<proteinExistence type="predicted"/>
<evidence type="ECO:0000313" key="3">
    <source>
        <dbReference type="Proteomes" id="UP000070544"/>
    </source>
</evidence>